<dbReference type="Pfam" id="PF00239">
    <property type="entry name" value="Resolvase"/>
    <property type="match status" value="1"/>
</dbReference>
<feature type="domain" description="Resolvase/invertase-type recombinase catalytic" evidence="7">
    <location>
        <begin position="9"/>
        <end position="157"/>
    </location>
</feature>
<dbReference type="EMBL" id="CP001186">
    <property type="protein sequence ID" value="ACK95678.1"/>
    <property type="molecule type" value="Genomic_DNA"/>
</dbReference>
<dbReference type="Pfam" id="PF13408">
    <property type="entry name" value="Zn_ribbon_recom"/>
    <property type="match status" value="1"/>
</dbReference>
<dbReference type="InterPro" id="IPR011109">
    <property type="entry name" value="DNA_bind_recombinase_dom"/>
</dbReference>
<protein>
    <submittedName>
        <fullName evidence="9">Resolvase domain protein</fullName>
    </submittedName>
</protein>
<dbReference type="InterPro" id="IPR006119">
    <property type="entry name" value="Resolv_N"/>
</dbReference>
<dbReference type="HOGENOM" id="CLU_010686_18_3_9"/>
<keyword evidence="6" id="KW-0175">Coiled coil</keyword>
<dbReference type="CDD" id="cd00338">
    <property type="entry name" value="Ser_Recombinase"/>
    <property type="match status" value="1"/>
</dbReference>
<dbReference type="Gene3D" id="3.90.1750.20">
    <property type="entry name" value="Putative Large Serine Recombinase, Chain B, Domain 2"/>
    <property type="match status" value="1"/>
</dbReference>
<gene>
    <name evidence="9" type="ordered locus">BCG9842_B5360</name>
</gene>
<dbReference type="InterPro" id="IPR050639">
    <property type="entry name" value="SSR_resolvase"/>
</dbReference>
<dbReference type="PANTHER" id="PTHR30461">
    <property type="entry name" value="DNA-INVERTASE FROM LAMBDOID PROPHAGE"/>
    <property type="match status" value="1"/>
</dbReference>
<dbReference type="PANTHER" id="PTHR30461:SF23">
    <property type="entry name" value="DNA RECOMBINASE-RELATED"/>
    <property type="match status" value="1"/>
</dbReference>
<evidence type="ECO:0000256" key="1">
    <source>
        <dbReference type="ARBA" id="ARBA00022908"/>
    </source>
</evidence>
<dbReference type="Gene3D" id="3.40.50.1390">
    <property type="entry name" value="Resolvase, N-terminal catalytic domain"/>
    <property type="match status" value="1"/>
</dbReference>
<dbReference type="InterPro" id="IPR036162">
    <property type="entry name" value="Resolvase-like_N_sf"/>
</dbReference>
<dbReference type="PROSITE" id="PS51737">
    <property type="entry name" value="RECOMBINASE_DNA_BIND"/>
    <property type="match status" value="1"/>
</dbReference>
<evidence type="ECO:0000256" key="6">
    <source>
        <dbReference type="SAM" id="Coils"/>
    </source>
</evidence>
<reference evidence="9 10" key="1">
    <citation type="submission" date="2008-10" db="EMBL/GenBank/DDBJ databases">
        <title>Genome sequence of Bacillus cereus G9842.</title>
        <authorList>
            <person name="Dodson R.J."/>
            <person name="Durkin A.S."/>
            <person name="Rosovitz M.J."/>
            <person name="Rasko D.A."/>
            <person name="Hoffmaster A."/>
            <person name="Ravel J."/>
            <person name="Sutton G."/>
        </authorList>
    </citation>
    <scope>NUCLEOTIDE SEQUENCE [LARGE SCALE GENOMIC DNA]</scope>
    <source>
        <strain evidence="9 10">G9842</strain>
    </source>
</reference>
<accession>B7IRZ6</accession>
<evidence type="ECO:0000256" key="2">
    <source>
        <dbReference type="ARBA" id="ARBA00023125"/>
    </source>
</evidence>
<feature type="active site" description="O-(5'-phospho-DNA)-serine intermediate" evidence="4 5">
    <location>
        <position position="17"/>
    </location>
</feature>
<dbReference type="Pfam" id="PF07508">
    <property type="entry name" value="Recombinase"/>
    <property type="match status" value="1"/>
</dbReference>
<dbReference type="InterPro" id="IPR006118">
    <property type="entry name" value="Recombinase_CS"/>
</dbReference>
<feature type="coiled-coil region" evidence="6">
    <location>
        <begin position="429"/>
        <end position="456"/>
    </location>
</feature>
<evidence type="ECO:0000256" key="5">
    <source>
        <dbReference type="PROSITE-ProRule" id="PRU10137"/>
    </source>
</evidence>
<evidence type="ECO:0000259" key="7">
    <source>
        <dbReference type="PROSITE" id="PS51736"/>
    </source>
</evidence>
<evidence type="ECO:0000313" key="9">
    <source>
        <dbReference type="EMBL" id="ACK95678.1"/>
    </source>
</evidence>
<keyword evidence="2" id="KW-0238">DNA-binding</keyword>
<dbReference type="AlphaFoldDB" id="B7IRZ6"/>
<keyword evidence="1" id="KW-0229">DNA integration</keyword>
<proteinExistence type="predicted"/>
<keyword evidence="3" id="KW-0233">DNA recombination</keyword>
<evidence type="ECO:0000256" key="3">
    <source>
        <dbReference type="ARBA" id="ARBA00023172"/>
    </source>
</evidence>
<dbReference type="GO" id="GO:0015074">
    <property type="term" value="P:DNA integration"/>
    <property type="evidence" value="ECO:0007669"/>
    <property type="project" value="UniProtKB-KW"/>
</dbReference>
<dbReference type="InterPro" id="IPR038109">
    <property type="entry name" value="DNA_bind_recomb_sf"/>
</dbReference>
<evidence type="ECO:0000313" key="10">
    <source>
        <dbReference type="Proteomes" id="UP000006744"/>
    </source>
</evidence>
<evidence type="ECO:0000256" key="4">
    <source>
        <dbReference type="PIRSR" id="PIRSR606118-50"/>
    </source>
</evidence>
<evidence type="ECO:0000259" key="8">
    <source>
        <dbReference type="PROSITE" id="PS51737"/>
    </source>
</evidence>
<dbReference type="Proteomes" id="UP000006744">
    <property type="component" value="Chromosome"/>
</dbReference>
<dbReference type="GO" id="GO:0003677">
    <property type="term" value="F:DNA binding"/>
    <property type="evidence" value="ECO:0007669"/>
    <property type="project" value="UniProtKB-KW"/>
</dbReference>
<dbReference type="SMART" id="SM00857">
    <property type="entry name" value="Resolvase"/>
    <property type="match status" value="1"/>
</dbReference>
<feature type="domain" description="Recombinase" evidence="8">
    <location>
        <begin position="164"/>
        <end position="294"/>
    </location>
</feature>
<dbReference type="InterPro" id="IPR025827">
    <property type="entry name" value="Zn_ribbon_recom_dom"/>
</dbReference>
<dbReference type="PROSITE" id="PS51736">
    <property type="entry name" value="RECOMBINASES_3"/>
    <property type="match status" value="1"/>
</dbReference>
<sequence>MIENTETKTVAIYARVSTIEQAEEGYSIDEQLRVLNEFCKSEGYLVYDEYVDRGISGKNISGRPAVQRMLNDAEQKKFEVVLVWKMNRLARKSLDLMNIVEKLNSKNIAFRSYTEKYETETPPGKLQFQLMAAIAEYERNNIAENVKMGMIARAKEGRWNGGQVLGYDVVEISSDNRKRKDTHLVINEREANTVQLIFQMYGSGHGYKSIANCINKKGYRTKKGKTFSLNAIKIIVTNPVYAGYIRYNVRKDWNEKRRNNINPNPIIQKGEHEPIISEEVWQVAQNVYQSRSCKPNRIHDGEFPLTGIMRCPACGAGMVISPTTNTLKDGTKRVLEYYVCGSWKNKGTLVCRSNGVRTEYADAFTLDKLQRLMHSDKLIKELVKSVNSRNGKKFAPLQKEFEMYAKQMNEAEQKLSKTFDAYTDELISKAMYVEKAKRLEGQIQELKELMEPLRKQIQGNTVKVVSYEMIKEVLLNFSKAFQNALTREQRKRLLHLLIHKITINEDRKIESIQLKFNNEVLKELKIEVDDLSNDKSSTSFSVLIAI</sequence>
<organism evidence="9 10">
    <name type="scientific">Bacillus cereus (strain G9842)</name>
    <dbReference type="NCBI Taxonomy" id="405531"/>
    <lineage>
        <taxon>Bacteria</taxon>
        <taxon>Bacillati</taxon>
        <taxon>Bacillota</taxon>
        <taxon>Bacilli</taxon>
        <taxon>Bacillales</taxon>
        <taxon>Bacillaceae</taxon>
        <taxon>Bacillus</taxon>
        <taxon>Bacillus cereus group</taxon>
    </lineage>
</organism>
<dbReference type="GO" id="GO:0000150">
    <property type="term" value="F:DNA strand exchange activity"/>
    <property type="evidence" value="ECO:0007669"/>
    <property type="project" value="InterPro"/>
</dbReference>
<dbReference type="SUPFAM" id="SSF53041">
    <property type="entry name" value="Resolvase-like"/>
    <property type="match status" value="1"/>
</dbReference>
<dbReference type="PROSITE" id="PS00397">
    <property type="entry name" value="RECOMBINASES_1"/>
    <property type="match status" value="1"/>
</dbReference>
<name>B7IRZ6_BACC2</name>
<dbReference type="KEGG" id="bcg:BCG9842_B5360"/>
<dbReference type="RefSeq" id="WP_000572220.1">
    <property type="nucleotide sequence ID" value="NC_011772.1"/>
</dbReference>